<dbReference type="EMBL" id="JAVDXW010000001">
    <property type="protein sequence ID" value="MDR7300481.1"/>
    <property type="molecule type" value="Genomic_DNA"/>
</dbReference>
<evidence type="ECO:0000313" key="1">
    <source>
        <dbReference type="EMBL" id="MDR7300481.1"/>
    </source>
</evidence>
<protein>
    <submittedName>
        <fullName evidence="1">Uncharacterized protein</fullName>
    </submittedName>
</protein>
<gene>
    <name evidence="1" type="ORF">JOF55_000662</name>
</gene>
<keyword evidence="2" id="KW-1185">Reference proteome</keyword>
<sequence length="58" mass="6861">MRCLLRTRRSRYRDECRGQQCVRLHYYRVSMSLLLVSASLCSASSSRRTVKLVDMQSF</sequence>
<name>A0AAE3ZB90_9ACTN</name>
<proteinExistence type="predicted"/>
<evidence type="ECO:0000313" key="2">
    <source>
        <dbReference type="Proteomes" id="UP001180845"/>
    </source>
</evidence>
<organism evidence="1 2">
    <name type="scientific">Haloactinomyces albus</name>
    <dbReference type="NCBI Taxonomy" id="1352928"/>
    <lineage>
        <taxon>Bacteria</taxon>
        <taxon>Bacillati</taxon>
        <taxon>Actinomycetota</taxon>
        <taxon>Actinomycetes</taxon>
        <taxon>Actinopolysporales</taxon>
        <taxon>Actinopolysporaceae</taxon>
        <taxon>Haloactinomyces</taxon>
    </lineage>
</organism>
<dbReference type="AlphaFoldDB" id="A0AAE3ZB90"/>
<reference evidence="1" key="1">
    <citation type="submission" date="2023-07" db="EMBL/GenBank/DDBJ databases">
        <title>Sequencing the genomes of 1000 actinobacteria strains.</title>
        <authorList>
            <person name="Klenk H.-P."/>
        </authorList>
    </citation>
    <scope>NUCLEOTIDE SEQUENCE</scope>
    <source>
        <strain evidence="1">DSM 45977</strain>
    </source>
</reference>
<accession>A0AAE3ZB90</accession>
<dbReference type="Proteomes" id="UP001180845">
    <property type="component" value="Unassembled WGS sequence"/>
</dbReference>
<comment type="caution">
    <text evidence="1">The sequence shown here is derived from an EMBL/GenBank/DDBJ whole genome shotgun (WGS) entry which is preliminary data.</text>
</comment>